<organism evidence="4 5">
    <name type="scientific">Massilia agri</name>
    <dbReference type="NCBI Taxonomy" id="1886785"/>
    <lineage>
        <taxon>Bacteria</taxon>
        <taxon>Pseudomonadati</taxon>
        <taxon>Pseudomonadota</taxon>
        <taxon>Betaproteobacteria</taxon>
        <taxon>Burkholderiales</taxon>
        <taxon>Oxalobacteraceae</taxon>
        <taxon>Telluria group</taxon>
        <taxon>Massilia</taxon>
    </lineage>
</organism>
<dbReference type="Proteomes" id="UP001206572">
    <property type="component" value="Unassembled WGS sequence"/>
</dbReference>
<evidence type="ECO:0000313" key="5">
    <source>
        <dbReference type="Proteomes" id="UP001206572"/>
    </source>
</evidence>
<feature type="compositionally biased region" description="Gly residues" evidence="1">
    <location>
        <begin position="142"/>
        <end position="156"/>
    </location>
</feature>
<evidence type="ECO:0000256" key="1">
    <source>
        <dbReference type="SAM" id="MobiDB-lite"/>
    </source>
</evidence>
<dbReference type="EMBL" id="JANUHA010000014">
    <property type="protein sequence ID" value="MCS0598289.1"/>
    <property type="molecule type" value="Genomic_DNA"/>
</dbReference>
<name>A0ABT2APV7_9BURK</name>
<keyword evidence="2" id="KW-0732">Signal</keyword>
<proteinExistence type="predicted"/>
<feature type="domain" description="Ice-binding protein C-terminal" evidence="3">
    <location>
        <begin position="219"/>
        <end position="243"/>
    </location>
</feature>
<gene>
    <name evidence="4" type="ORF">NX780_18255</name>
</gene>
<feature type="compositionally biased region" description="Low complexity" evidence="1">
    <location>
        <begin position="191"/>
        <end position="216"/>
    </location>
</feature>
<evidence type="ECO:0000313" key="4">
    <source>
        <dbReference type="EMBL" id="MCS0598289.1"/>
    </source>
</evidence>
<comment type="caution">
    <text evidence="4">The sequence shown here is derived from an EMBL/GenBank/DDBJ whole genome shotgun (WGS) entry which is preliminary data.</text>
</comment>
<accession>A0ABT2APV7</accession>
<dbReference type="Pfam" id="PF07589">
    <property type="entry name" value="PEP-CTERM"/>
    <property type="match status" value="1"/>
</dbReference>
<feature type="chain" id="PRO_5046277728" evidence="2">
    <location>
        <begin position="21"/>
        <end position="245"/>
    </location>
</feature>
<feature type="signal peptide" evidence="2">
    <location>
        <begin position="1"/>
        <end position="20"/>
    </location>
</feature>
<dbReference type="NCBIfam" id="TIGR02595">
    <property type="entry name" value="PEP_CTERM"/>
    <property type="match status" value="1"/>
</dbReference>
<dbReference type="RefSeq" id="WP_258829302.1">
    <property type="nucleotide sequence ID" value="NZ_JANUHA010000014.1"/>
</dbReference>
<feature type="compositionally biased region" description="Low complexity" evidence="1">
    <location>
        <begin position="169"/>
        <end position="178"/>
    </location>
</feature>
<keyword evidence="5" id="KW-1185">Reference proteome</keyword>
<protein>
    <submittedName>
        <fullName evidence="4">PEP-CTERM sorting domain-containing protein</fullName>
    </submittedName>
</protein>
<sequence length="245" mass="23069">MAIRHIAAAVMLVCTGFAHADPISSASATGGFLNNWTTGNGTDVLGSGVLGNGNVNLVGGVSHASTAKDASLTDVLLDKSSSNMTEVSGQGQLFVERGIEGNYLLASGHGVLAATLGAGKSVIGSANGAVIVGGGTGAPGMSGGGGLEAGAGGGAPSGDPTTGSGGTPSGDSGMPSGDSGSGGNATEPFIPGDSGTPSGNSGNSGQVQLPAVDAVDPAAVPEPSSVALMLAGMLGAGALGRRRKQ</sequence>
<evidence type="ECO:0000259" key="3">
    <source>
        <dbReference type="Pfam" id="PF07589"/>
    </source>
</evidence>
<feature type="region of interest" description="Disordered" evidence="1">
    <location>
        <begin position="142"/>
        <end position="216"/>
    </location>
</feature>
<dbReference type="InterPro" id="IPR013424">
    <property type="entry name" value="Ice-binding_C"/>
</dbReference>
<reference evidence="4 5" key="1">
    <citation type="submission" date="2022-08" db="EMBL/GenBank/DDBJ databases">
        <title>Reclassification of Massilia species as members of the genera Telluria, Duganella, Pseudoduganella, Mokoshia gen. nov. and Zemynaea gen. nov. using orthogonal and non-orthogonal genome-based approaches.</title>
        <authorList>
            <person name="Bowman J.P."/>
        </authorList>
    </citation>
    <scope>NUCLEOTIDE SEQUENCE [LARGE SCALE GENOMIC DNA]</scope>
    <source>
        <strain evidence="4 5">JCM 31661</strain>
    </source>
</reference>
<evidence type="ECO:0000256" key="2">
    <source>
        <dbReference type="SAM" id="SignalP"/>
    </source>
</evidence>